<protein>
    <recommendedName>
        <fullName evidence="1">Aminotransferase-like plant mobile domain-containing protein</fullName>
    </recommendedName>
</protein>
<dbReference type="GO" id="GO:0010073">
    <property type="term" value="P:meristem maintenance"/>
    <property type="evidence" value="ECO:0007669"/>
    <property type="project" value="InterPro"/>
</dbReference>
<dbReference type="PANTHER" id="PTHR46033">
    <property type="entry name" value="PROTEIN MAIN-LIKE 2"/>
    <property type="match status" value="1"/>
</dbReference>
<evidence type="ECO:0000313" key="3">
    <source>
        <dbReference type="Proteomes" id="UP000017836"/>
    </source>
</evidence>
<dbReference type="InterPro" id="IPR019557">
    <property type="entry name" value="AminoTfrase-like_pln_mobile"/>
</dbReference>
<keyword evidence="3" id="KW-1185">Reference proteome</keyword>
<dbReference type="Proteomes" id="UP000017836">
    <property type="component" value="Unassembled WGS sequence"/>
</dbReference>
<evidence type="ECO:0000259" key="1">
    <source>
        <dbReference type="Pfam" id="PF10536"/>
    </source>
</evidence>
<evidence type="ECO:0000313" key="2">
    <source>
        <dbReference type="EMBL" id="ERN13996.1"/>
    </source>
</evidence>
<dbReference type="EMBL" id="KI392560">
    <property type="protein sequence ID" value="ERN13996.1"/>
    <property type="molecule type" value="Genomic_DNA"/>
</dbReference>
<name>W1Q0M6_AMBTC</name>
<organism evidence="2 3">
    <name type="scientific">Amborella trichopoda</name>
    <dbReference type="NCBI Taxonomy" id="13333"/>
    <lineage>
        <taxon>Eukaryota</taxon>
        <taxon>Viridiplantae</taxon>
        <taxon>Streptophyta</taxon>
        <taxon>Embryophyta</taxon>
        <taxon>Tracheophyta</taxon>
        <taxon>Spermatophyta</taxon>
        <taxon>Magnoliopsida</taxon>
        <taxon>Amborellales</taxon>
        <taxon>Amborellaceae</taxon>
        <taxon>Amborella</taxon>
    </lineage>
</organism>
<dbReference type="PANTHER" id="PTHR46033:SF1">
    <property type="entry name" value="PROTEIN MAIN-LIKE 2"/>
    <property type="match status" value="1"/>
</dbReference>
<gene>
    <name evidence="2" type="ORF">AMTR_s00021p00179400</name>
</gene>
<dbReference type="InterPro" id="IPR044824">
    <property type="entry name" value="MAIN-like"/>
</dbReference>
<sequence>MLFFISVTIFADALVLTVPTRYLQFFEDIEGASKFAWGAATLAFLYLSLGKACTLKQRHSGSGTLMQCWSYEHIMHMRPMSHNISPNLPRAKRWEPSKKYHSNLHNLMPPIKQEFDNLQPNEPDEVISADRQDAFETVMCLTTLIFDDIAEPYMPDRTCGHRDWQNVNADKIHHWLSRHERMMPDIQVDTDNGLPLEEYKALYNLVPHPLIHNVANLPKDILQPHNQEEEVEDVVPAHKP</sequence>
<dbReference type="Pfam" id="PF10536">
    <property type="entry name" value="PMD"/>
    <property type="match status" value="1"/>
</dbReference>
<reference evidence="3" key="1">
    <citation type="journal article" date="2013" name="Science">
        <title>The Amborella genome and the evolution of flowering plants.</title>
        <authorList>
            <consortium name="Amborella Genome Project"/>
        </authorList>
    </citation>
    <scope>NUCLEOTIDE SEQUENCE [LARGE SCALE GENOMIC DNA]</scope>
</reference>
<dbReference type="Gramene" id="ERN13996">
    <property type="protein sequence ID" value="ERN13996"/>
    <property type="gene ID" value="AMTR_s00021p00179400"/>
</dbReference>
<dbReference type="AlphaFoldDB" id="W1Q0M6"/>
<dbReference type="HOGENOM" id="CLU_058703_0_0_1"/>
<accession>W1Q0M6</accession>
<proteinExistence type="predicted"/>
<feature type="domain" description="Aminotransferase-like plant mobile" evidence="1">
    <location>
        <begin position="1"/>
        <end position="159"/>
    </location>
</feature>